<dbReference type="Gene3D" id="3.60.21.10">
    <property type="match status" value="2"/>
</dbReference>
<dbReference type="GO" id="GO:0046872">
    <property type="term" value="F:metal ion binding"/>
    <property type="evidence" value="ECO:0007669"/>
    <property type="project" value="InterPro"/>
</dbReference>
<organism evidence="2 3">
    <name type="scientific">Elliptochloris bilobata</name>
    <dbReference type="NCBI Taxonomy" id="381761"/>
    <lineage>
        <taxon>Eukaryota</taxon>
        <taxon>Viridiplantae</taxon>
        <taxon>Chlorophyta</taxon>
        <taxon>core chlorophytes</taxon>
        <taxon>Trebouxiophyceae</taxon>
        <taxon>Trebouxiophyceae incertae sedis</taxon>
        <taxon>Elliptochloris clade</taxon>
        <taxon>Elliptochloris</taxon>
    </lineage>
</organism>
<dbReference type="SUPFAM" id="SSF49363">
    <property type="entry name" value="Purple acid phosphatase, N-terminal domain"/>
    <property type="match status" value="1"/>
</dbReference>
<dbReference type="Proteomes" id="UP001445335">
    <property type="component" value="Unassembled WGS sequence"/>
</dbReference>
<dbReference type="EMBL" id="JALJOU010000040">
    <property type="protein sequence ID" value="KAK9832626.1"/>
    <property type="molecule type" value="Genomic_DNA"/>
</dbReference>
<evidence type="ECO:0008006" key="4">
    <source>
        <dbReference type="Google" id="ProtNLM"/>
    </source>
</evidence>
<dbReference type="AlphaFoldDB" id="A0AAW1RGE9"/>
<evidence type="ECO:0000313" key="2">
    <source>
        <dbReference type="EMBL" id="KAK9832626.1"/>
    </source>
</evidence>
<evidence type="ECO:0000313" key="3">
    <source>
        <dbReference type="Proteomes" id="UP001445335"/>
    </source>
</evidence>
<gene>
    <name evidence="2" type="ORF">WJX81_005173</name>
</gene>
<dbReference type="InterPro" id="IPR029052">
    <property type="entry name" value="Metallo-depent_PP-like"/>
</dbReference>
<keyword evidence="1" id="KW-0732">Signal</keyword>
<proteinExistence type="predicted"/>
<dbReference type="PANTHER" id="PTHR22953">
    <property type="entry name" value="ACID PHOSPHATASE RELATED"/>
    <property type="match status" value="1"/>
</dbReference>
<evidence type="ECO:0000256" key="1">
    <source>
        <dbReference type="ARBA" id="ARBA00022729"/>
    </source>
</evidence>
<accession>A0AAW1RGE9</accession>
<comment type="caution">
    <text evidence="2">The sequence shown here is derived from an EMBL/GenBank/DDBJ whole genome shotgun (WGS) entry which is preliminary data.</text>
</comment>
<dbReference type="InterPro" id="IPR008963">
    <property type="entry name" value="Purple_acid_Pase-like_N"/>
</dbReference>
<sequence>MSLASGPLTRTVNGTLTEQIRTAYYAADAVVISWATGGAQAAHGPLIPLDISAVASTRMPGTTHPLSCTMCCSGTWQPNTTYFYQVGDGARSQSNVTSFKTLPRAAAGVPPAASRIGVLGDLGVTRNSSATVARLAQSRADAYLYLGEFSYADMYLSNGMATPCHSHCIGGCAVQGSVDVVLSAHVNAYERTLPMFNIFADPCGPTYITVGSGGSPEGLGTDYADTPG</sequence>
<name>A0AAW1RGE9_9CHLO</name>
<keyword evidence="3" id="KW-1185">Reference proteome</keyword>
<dbReference type="GO" id="GO:0003993">
    <property type="term" value="F:acid phosphatase activity"/>
    <property type="evidence" value="ECO:0007669"/>
    <property type="project" value="InterPro"/>
</dbReference>
<reference evidence="2 3" key="1">
    <citation type="journal article" date="2024" name="Nat. Commun.">
        <title>Phylogenomics reveals the evolutionary origins of lichenization in chlorophyte algae.</title>
        <authorList>
            <person name="Puginier C."/>
            <person name="Libourel C."/>
            <person name="Otte J."/>
            <person name="Skaloud P."/>
            <person name="Haon M."/>
            <person name="Grisel S."/>
            <person name="Petersen M."/>
            <person name="Berrin J.G."/>
            <person name="Delaux P.M."/>
            <person name="Dal Grande F."/>
            <person name="Keller J."/>
        </authorList>
    </citation>
    <scope>NUCLEOTIDE SEQUENCE [LARGE SCALE GENOMIC DNA]</scope>
    <source>
        <strain evidence="2 3">SAG 245.80</strain>
    </source>
</reference>
<protein>
    <recommendedName>
        <fullName evidence="4">Purple acid phosphatase N-terminal domain-containing protein</fullName>
    </recommendedName>
</protein>
<dbReference type="InterPro" id="IPR039331">
    <property type="entry name" value="PAPs-like"/>
</dbReference>
<dbReference type="PANTHER" id="PTHR22953:SF153">
    <property type="entry name" value="PURPLE ACID PHOSPHATASE"/>
    <property type="match status" value="1"/>
</dbReference>